<feature type="transmembrane region" description="Helical" evidence="1">
    <location>
        <begin position="153"/>
        <end position="186"/>
    </location>
</feature>
<dbReference type="GO" id="GO:0080120">
    <property type="term" value="P:CAAX-box protein maturation"/>
    <property type="evidence" value="ECO:0007669"/>
    <property type="project" value="UniProtKB-ARBA"/>
</dbReference>
<name>A0A2T0XR82_9BACT</name>
<keyword evidence="1" id="KW-0812">Transmembrane</keyword>
<dbReference type="InterPro" id="IPR003675">
    <property type="entry name" value="Rce1/LyrA-like_dom"/>
</dbReference>
<evidence type="ECO:0000259" key="2">
    <source>
        <dbReference type="Pfam" id="PF02517"/>
    </source>
</evidence>
<dbReference type="GO" id="GO:0004175">
    <property type="term" value="F:endopeptidase activity"/>
    <property type="evidence" value="ECO:0007669"/>
    <property type="project" value="UniProtKB-ARBA"/>
</dbReference>
<sequence>MPDSSISSPSTKDKKVSGPDKRKWFEIYAVVATGALKYIMMDWLELRVFYIVSACLFWIVYILRRYRTNKQILYNWGFQRSGFKRTFLFGIPVALLIIPGILISESESSLSWNLIPVLALYPFWGLIQQFVMIAIIAGNLGSITTLKLGQNQVIILVSFLFAMAHYPSFPLMVFTFIMEVVFIIAWFRWNNLWALGLLHGWLGALFLYFVQNRNLWNELWSIF</sequence>
<feature type="transmembrane region" description="Helical" evidence="1">
    <location>
        <begin position="85"/>
        <end position="103"/>
    </location>
</feature>
<accession>A0A2T0XR82</accession>
<keyword evidence="1" id="KW-0472">Membrane</keyword>
<dbReference type="EMBL" id="QPIZ01000016">
    <property type="protein sequence ID" value="RCW31960.1"/>
    <property type="molecule type" value="Genomic_DNA"/>
</dbReference>
<protein>
    <recommendedName>
        <fullName evidence="2">CAAX prenyl protease 2/Lysostaphin resistance protein A-like domain-containing protein</fullName>
    </recommendedName>
</protein>
<gene>
    <name evidence="3" type="ORF">DFO77_11627</name>
</gene>
<dbReference type="Pfam" id="PF02517">
    <property type="entry name" value="Rce1-like"/>
    <property type="match status" value="1"/>
</dbReference>
<feature type="transmembrane region" description="Helical" evidence="1">
    <location>
        <begin position="47"/>
        <end position="64"/>
    </location>
</feature>
<proteinExistence type="predicted"/>
<dbReference type="RefSeq" id="WP_106152133.1">
    <property type="nucleotide sequence ID" value="NZ_PVTS01000003.1"/>
</dbReference>
<feature type="domain" description="CAAX prenyl protease 2/Lysostaphin resistance protein A-like" evidence="2">
    <location>
        <begin position="113"/>
        <end position="201"/>
    </location>
</feature>
<keyword evidence="1" id="KW-1133">Transmembrane helix</keyword>
<feature type="transmembrane region" description="Helical" evidence="1">
    <location>
        <begin position="123"/>
        <end position="141"/>
    </location>
</feature>
<evidence type="ECO:0000313" key="3">
    <source>
        <dbReference type="EMBL" id="RCW31960.1"/>
    </source>
</evidence>
<evidence type="ECO:0000256" key="1">
    <source>
        <dbReference type="SAM" id="Phobius"/>
    </source>
</evidence>
<evidence type="ECO:0000313" key="4">
    <source>
        <dbReference type="Proteomes" id="UP000252733"/>
    </source>
</evidence>
<keyword evidence="4" id="KW-1185">Reference proteome</keyword>
<organism evidence="3 4">
    <name type="scientific">Marinilabilia salmonicolor</name>
    <dbReference type="NCBI Taxonomy" id="989"/>
    <lineage>
        <taxon>Bacteria</taxon>
        <taxon>Pseudomonadati</taxon>
        <taxon>Bacteroidota</taxon>
        <taxon>Bacteroidia</taxon>
        <taxon>Marinilabiliales</taxon>
        <taxon>Marinilabiliaceae</taxon>
        <taxon>Marinilabilia</taxon>
    </lineage>
</organism>
<dbReference type="OrthoDB" id="1115671at2"/>
<feature type="transmembrane region" description="Helical" evidence="1">
    <location>
        <begin position="192"/>
        <end position="210"/>
    </location>
</feature>
<comment type="caution">
    <text evidence="3">The sequence shown here is derived from an EMBL/GenBank/DDBJ whole genome shotgun (WGS) entry which is preliminary data.</text>
</comment>
<reference evidence="3 4" key="1">
    <citation type="submission" date="2018-07" db="EMBL/GenBank/DDBJ databases">
        <title>Freshwater and sediment microbial communities from various areas in North America, analyzing microbe dynamics in response to fracking.</title>
        <authorList>
            <person name="Lamendella R."/>
        </authorList>
    </citation>
    <scope>NUCLEOTIDE SEQUENCE [LARGE SCALE GENOMIC DNA]</scope>
    <source>
        <strain evidence="3 4">160A</strain>
    </source>
</reference>
<dbReference type="AlphaFoldDB" id="A0A2T0XR82"/>
<dbReference type="Proteomes" id="UP000252733">
    <property type="component" value="Unassembled WGS sequence"/>
</dbReference>